<proteinExistence type="predicted"/>
<evidence type="ECO:0000313" key="2">
    <source>
        <dbReference type="Proteomes" id="UP000186817"/>
    </source>
</evidence>
<dbReference type="AlphaFoldDB" id="A0A1Q9DID8"/>
<dbReference type="OrthoDB" id="439349at2759"/>
<reference evidence="1 2" key="1">
    <citation type="submission" date="2016-02" db="EMBL/GenBank/DDBJ databases">
        <title>Genome analysis of coral dinoflagellate symbionts highlights evolutionary adaptations to a symbiotic lifestyle.</title>
        <authorList>
            <person name="Aranda M."/>
            <person name="Li Y."/>
            <person name="Liew Y.J."/>
            <person name="Baumgarten S."/>
            <person name="Simakov O."/>
            <person name="Wilson M."/>
            <person name="Piel J."/>
            <person name="Ashoor H."/>
            <person name="Bougouffa S."/>
            <person name="Bajic V.B."/>
            <person name="Ryu T."/>
            <person name="Ravasi T."/>
            <person name="Bayer T."/>
            <person name="Micklem G."/>
            <person name="Kim H."/>
            <person name="Bhak J."/>
            <person name="Lajeunesse T.C."/>
            <person name="Voolstra C.R."/>
        </authorList>
    </citation>
    <scope>NUCLEOTIDE SEQUENCE [LARGE SCALE GENOMIC DNA]</scope>
    <source>
        <strain evidence="1 2">CCMP2467</strain>
    </source>
</reference>
<dbReference type="EMBL" id="LSRX01000521">
    <property type="protein sequence ID" value="OLP94937.1"/>
    <property type="molecule type" value="Genomic_DNA"/>
</dbReference>
<comment type="caution">
    <text evidence="1">The sequence shown here is derived from an EMBL/GenBank/DDBJ whole genome shotgun (WGS) entry which is preliminary data.</text>
</comment>
<accession>A0A1Q9DID8</accession>
<name>A0A1Q9DID8_SYMMI</name>
<sequence>MCELADNASFKLPDTWWGMTRAPRENVFVFADRVLTFIIEDLAAASERLLSRGRQMSDEAKRVRVVERPEKATIRAFVDCPGTGKTTMLKSLFAEYHDGGRWVLPVSQDIGPRSQLDLTDVVQTLSEKCIRESGGPLIVYLQLSTKNRETPFTDDQCDAIGTEIGAFGRKLTYDYPLCKLVVELSVSLIADKIQELRGQNRASRVLPSFVELALETPEIASNLNMDKLSQEEVLKYFYLRASGSFRELQRLLKNAAMANASDAQGIKAQIDEWYRTKIQPIKDVLADRGLTDRIFSSVRAVVDMARHDERGG</sequence>
<keyword evidence="2" id="KW-1185">Reference proteome</keyword>
<protein>
    <submittedName>
        <fullName evidence="1">Uncharacterized protein</fullName>
    </submittedName>
</protein>
<dbReference type="Proteomes" id="UP000186817">
    <property type="component" value="Unassembled WGS sequence"/>
</dbReference>
<evidence type="ECO:0000313" key="1">
    <source>
        <dbReference type="EMBL" id="OLP94937.1"/>
    </source>
</evidence>
<gene>
    <name evidence="1" type="ORF">AK812_SmicGene22988</name>
</gene>
<organism evidence="1 2">
    <name type="scientific">Symbiodinium microadriaticum</name>
    <name type="common">Dinoflagellate</name>
    <name type="synonym">Zooxanthella microadriatica</name>
    <dbReference type="NCBI Taxonomy" id="2951"/>
    <lineage>
        <taxon>Eukaryota</taxon>
        <taxon>Sar</taxon>
        <taxon>Alveolata</taxon>
        <taxon>Dinophyceae</taxon>
        <taxon>Suessiales</taxon>
        <taxon>Symbiodiniaceae</taxon>
        <taxon>Symbiodinium</taxon>
    </lineage>
</organism>